<evidence type="ECO:0000256" key="3">
    <source>
        <dbReference type="ARBA" id="ARBA00023082"/>
    </source>
</evidence>
<evidence type="ECO:0000313" key="8">
    <source>
        <dbReference type="Proteomes" id="UP000538292"/>
    </source>
</evidence>
<dbReference type="PIRSF" id="PIRSF038953">
    <property type="entry name" value="SigI"/>
    <property type="match status" value="1"/>
</dbReference>
<evidence type="ECO:0000256" key="1">
    <source>
        <dbReference type="ARBA" id="ARBA00022490"/>
    </source>
</evidence>
<keyword evidence="3 6" id="KW-0731">Sigma factor</keyword>
<protein>
    <recommendedName>
        <fullName evidence="6">RNA polymerase sigma factor SigI</fullName>
    </recommendedName>
</protein>
<dbReference type="HAMAP" id="MF_02064">
    <property type="entry name" value="Sigma70_SigI"/>
    <property type="match status" value="1"/>
</dbReference>
<evidence type="ECO:0000313" key="7">
    <source>
        <dbReference type="EMBL" id="MBA4602237.1"/>
    </source>
</evidence>
<name>A0A7W1XSA6_9BACL</name>
<accession>A0A7W1XSA6</accession>
<dbReference type="GO" id="GO:0006352">
    <property type="term" value="P:DNA-templated transcription initiation"/>
    <property type="evidence" value="ECO:0007669"/>
    <property type="project" value="UniProtKB-UniRule"/>
</dbReference>
<dbReference type="Gene3D" id="1.10.1740.10">
    <property type="match status" value="1"/>
</dbReference>
<organism evidence="7 8">
    <name type="scientific">Thermoactinomyces mirandus</name>
    <dbReference type="NCBI Taxonomy" id="2756294"/>
    <lineage>
        <taxon>Bacteria</taxon>
        <taxon>Bacillati</taxon>
        <taxon>Bacillota</taxon>
        <taxon>Bacilli</taxon>
        <taxon>Bacillales</taxon>
        <taxon>Thermoactinomycetaceae</taxon>
        <taxon>Thermoactinomyces</taxon>
    </lineage>
</organism>
<evidence type="ECO:0000256" key="6">
    <source>
        <dbReference type="HAMAP-Rule" id="MF_02064"/>
    </source>
</evidence>
<comment type="similarity">
    <text evidence="6">Belongs to the sigma-70 factor family. SigI subfamily.</text>
</comment>
<keyword evidence="8" id="KW-1185">Reference proteome</keyword>
<dbReference type="GO" id="GO:0005737">
    <property type="term" value="C:cytoplasm"/>
    <property type="evidence" value="ECO:0007669"/>
    <property type="project" value="UniProtKB-SubCell"/>
</dbReference>
<dbReference type="GO" id="GO:0003677">
    <property type="term" value="F:DNA binding"/>
    <property type="evidence" value="ECO:0007669"/>
    <property type="project" value="UniProtKB-UniRule"/>
</dbReference>
<evidence type="ECO:0000256" key="2">
    <source>
        <dbReference type="ARBA" id="ARBA00023015"/>
    </source>
</evidence>
<comment type="caution">
    <text evidence="6">Lacks conserved residue(s) required for the propagation of feature annotation.</text>
</comment>
<keyword evidence="1 6" id="KW-0963">Cytoplasm</keyword>
<comment type="subcellular location">
    <subcellularLocation>
        <location evidence="6">Cytoplasm</location>
    </subcellularLocation>
</comment>
<dbReference type="InterPro" id="IPR014244">
    <property type="entry name" value="RNA_pol_sigma-I"/>
</dbReference>
<evidence type="ECO:0000256" key="4">
    <source>
        <dbReference type="ARBA" id="ARBA00023125"/>
    </source>
</evidence>
<feature type="short sequence motif" description="Polymerase core binding" evidence="6">
    <location>
        <begin position="51"/>
        <end position="64"/>
    </location>
</feature>
<evidence type="ECO:0000256" key="5">
    <source>
        <dbReference type="ARBA" id="ARBA00023163"/>
    </source>
</evidence>
<reference evidence="7 8" key="1">
    <citation type="submission" date="2020-07" db="EMBL/GenBank/DDBJ databases">
        <title>Thermoactinomyces phylogeny.</title>
        <authorList>
            <person name="Dunlap C."/>
        </authorList>
    </citation>
    <scope>NUCLEOTIDE SEQUENCE [LARGE SCALE GENOMIC DNA]</scope>
    <source>
        <strain evidence="7 8">AMNI-1</strain>
    </source>
</reference>
<dbReference type="GO" id="GO:0016987">
    <property type="term" value="F:sigma factor activity"/>
    <property type="evidence" value="ECO:0007669"/>
    <property type="project" value="UniProtKB-UniRule"/>
</dbReference>
<comment type="subunit">
    <text evidence="6">Interacts with RsgI.</text>
</comment>
<proteinExistence type="inferred from homology"/>
<comment type="function">
    <text evidence="6">Sigma factors are initiation factors that promote the attachment of RNA polymerase to specific initiation sites and are then released.</text>
</comment>
<dbReference type="EMBL" id="JACEOL010000027">
    <property type="protein sequence ID" value="MBA4602237.1"/>
    <property type="molecule type" value="Genomic_DNA"/>
</dbReference>
<dbReference type="InterPro" id="IPR013325">
    <property type="entry name" value="RNA_pol_sigma_r2"/>
</dbReference>
<dbReference type="RefSeq" id="WP_181739562.1">
    <property type="nucleotide sequence ID" value="NZ_JACEOL010000027.1"/>
</dbReference>
<dbReference type="Proteomes" id="UP000538292">
    <property type="component" value="Unassembled WGS sequence"/>
</dbReference>
<dbReference type="AlphaFoldDB" id="A0A7W1XSA6"/>
<gene>
    <name evidence="6" type="primary">sigI</name>
    <name evidence="7" type="ORF">H2C83_07890</name>
</gene>
<comment type="caution">
    <text evidence="7">The sequence shown here is derived from an EMBL/GenBank/DDBJ whole genome shotgun (WGS) entry which is preliminary data.</text>
</comment>
<keyword evidence="2 6" id="KW-0805">Transcription regulation</keyword>
<comment type="activity regulation">
    <text evidence="6">Negatively regulated by the anti-sigma-I factor RsgI.</text>
</comment>
<dbReference type="SUPFAM" id="SSF88946">
    <property type="entry name" value="Sigma2 domain of RNA polymerase sigma factors"/>
    <property type="match status" value="1"/>
</dbReference>
<keyword evidence="5 6" id="KW-0804">Transcription</keyword>
<keyword evidence="6" id="KW-0346">Stress response</keyword>
<keyword evidence="4 6" id="KW-0238">DNA-binding</keyword>
<sequence>MFRGTDLERRVLLAQETRSPDKRNDLLKELEPQVRRIASSVCRREITKQDDEYMIAYKALDEAISGYCSGFQATFMSFAYKVIHRRLIDYFRHEKKHRRIIPLVNYSGTSDEETPNPEVVAKAFENHRNEELKYMRQMEIEMFRKSLARYGITFEELVKKSPKHRDTRENLYKIAAKIVSDQDLLQKFLQQKKLDKEISSALGMHRRTLSRHRKYLIALTIVMTEDLTLIRSHLGLKG</sequence>